<name>A0ACC0ZLQ4_9ROSI</name>
<gene>
    <name evidence="1" type="ORF">Pint_00647</name>
</gene>
<accession>A0ACC0ZLQ4</accession>
<reference evidence="2" key="1">
    <citation type="journal article" date="2023" name="G3 (Bethesda)">
        <title>Genome assembly and association tests identify interacting loci associated with vigor, precocity, and sex in interspecific pistachio rootstocks.</title>
        <authorList>
            <person name="Palmer W."/>
            <person name="Jacygrad E."/>
            <person name="Sagayaradj S."/>
            <person name="Cavanaugh K."/>
            <person name="Han R."/>
            <person name="Bertier L."/>
            <person name="Beede B."/>
            <person name="Kafkas S."/>
            <person name="Golino D."/>
            <person name="Preece J."/>
            <person name="Michelmore R."/>
        </authorList>
    </citation>
    <scope>NUCLEOTIDE SEQUENCE [LARGE SCALE GENOMIC DNA]</scope>
</reference>
<protein>
    <submittedName>
        <fullName evidence="1">Uncharacterized protein</fullName>
    </submittedName>
</protein>
<dbReference type="Proteomes" id="UP001163603">
    <property type="component" value="Chromosome 1"/>
</dbReference>
<dbReference type="EMBL" id="CM047736">
    <property type="protein sequence ID" value="KAJ0053157.1"/>
    <property type="molecule type" value="Genomic_DNA"/>
</dbReference>
<keyword evidence="2" id="KW-1185">Reference proteome</keyword>
<comment type="caution">
    <text evidence="1">The sequence shown here is derived from an EMBL/GenBank/DDBJ whole genome shotgun (WGS) entry which is preliminary data.</text>
</comment>
<proteinExistence type="predicted"/>
<evidence type="ECO:0000313" key="2">
    <source>
        <dbReference type="Proteomes" id="UP001163603"/>
    </source>
</evidence>
<evidence type="ECO:0000313" key="1">
    <source>
        <dbReference type="EMBL" id="KAJ0053157.1"/>
    </source>
</evidence>
<sequence length="179" mass="20271">MIGNDETLRCSGVCADVELVLDGHKFLLDLFVLPIKGADLVLATQWLSTLGPILMDYKALTLSFTWQGNSLILRGKQRHLVEPINFHQLKRLLAVDSVAETFHLYSLAITHYDPSPSSEPIVLDEDIRTTLDSFATIFAPSTQLPPPRPHDHHIPLQPRQDVDLYAYILTFSRVNWNAW</sequence>
<organism evidence="1 2">
    <name type="scientific">Pistacia integerrima</name>
    <dbReference type="NCBI Taxonomy" id="434235"/>
    <lineage>
        <taxon>Eukaryota</taxon>
        <taxon>Viridiplantae</taxon>
        <taxon>Streptophyta</taxon>
        <taxon>Embryophyta</taxon>
        <taxon>Tracheophyta</taxon>
        <taxon>Spermatophyta</taxon>
        <taxon>Magnoliopsida</taxon>
        <taxon>eudicotyledons</taxon>
        <taxon>Gunneridae</taxon>
        <taxon>Pentapetalae</taxon>
        <taxon>rosids</taxon>
        <taxon>malvids</taxon>
        <taxon>Sapindales</taxon>
        <taxon>Anacardiaceae</taxon>
        <taxon>Pistacia</taxon>
    </lineage>
</organism>